<evidence type="ECO:0000256" key="4">
    <source>
        <dbReference type="ARBA" id="ARBA00022692"/>
    </source>
</evidence>
<keyword evidence="9" id="KW-1185">Reference proteome</keyword>
<evidence type="ECO:0000313" key="9">
    <source>
        <dbReference type="Proteomes" id="UP001158576"/>
    </source>
</evidence>
<comment type="caution">
    <text evidence="7">Lacks conserved residue(s) required for the propagation of feature annotation.</text>
</comment>
<evidence type="ECO:0000256" key="7">
    <source>
        <dbReference type="RuleBase" id="RU365065"/>
    </source>
</evidence>
<organism evidence="8 9">
    <name type="scientific">Oikopleura dioica</name>
    <name type="common">Tunicate</name>
    <dbReference type="NCBI Taxonomy" id="34765"/>
    <lineage>
        <taxon>Eukaryota</taxon>
        <taxon>Metazoa</taxon>
        <taxon>Chordata</taxon>
        <taxon>Tunicata</taxon>
        <taxon>Appendicularia</taxon>
        <taxon>Copelata</taxon>
        <taxon>Oikopleuridae</taxon>
        <taxon>Oikopleura</taxon>
    </lineage>
</organism>
<evidence type="ECO:0000256" key="1">
    <source>
        <dbReference type="ARBA" id="ARBA00004141"/>
    </source>
</evidence>
<evidence type="ECO:0000313" key="8">
    <source>
        <dbReference type="EMBL" id="CAG5107349.1"/>
    </source>
</evidence>
<feature type="transmembrane region" description="Helical" evidence="7">
    <location>
        <begin position="164"/>
        <end position="185"/>
    </location>
</feature>
<proteinExistence type="inferred from homology"/>
<keyword evidence="3 7" id="KW-0813">Transport</keyword>
<sequence>MVASIGHQICIDRDWVPEIFRGDALTSVNAWVRRIDQFAMLAGPVIASLAIDHISPWVGGIAIAVWNILSVFVEYYFMKKIYNFFPSLSEKETPKEQDESGMADWITAYSHWYTSPVFLPGLALAILYSNIFQLSYLAQAYSTSHCVTTIWYESWVKSYGLTKVAILGAILHFSFVIITVVGLFVPGSMYMFYLGVSSADQCPQQLNETALAEYEFKPTTDDNWITDFTTPCTPPDNLLSILLMLFACALSRVGLWTFDLAVNQMFQEWVDVDKRGKVSGAQNGIQYVFDCVHYGLIFVWSSQCEYGHGVIVTAILMLIGYGRFVQHGLTTNNEHEALPTDEKPTSREDVVLEC</sequence>
<protein>
    <recommendedName>
        <fullName evidence="7">Solute carrier family 40 member</fullName>
    </recommendedName>
</protein>
<keyword evidence="6 7" id="KW-0472">Membrane</keyword>
<dbReference type="Pfam" id="PF06963">
    <property type="entry name" value="FPN1"/>
    <property type="match status" value="1"/>
</dbReference>
<name>A0ABN7T2T8_OIKDI</name>
<dbReference type="PANTHER" id="PTHR11660">
    <property type="entry name" value="SOLUTE CARRIER FAMILY 40 MEMBER"/>
    <property type="match status" value="1"/>
</dbReference>
<dbReference type="Gene3D" id="1.20.1250.20">
    <property type="entry name" value="MFS general substrate transporter like domains"/>
    <property type="match status" value="1"/>
</dbReference>
<dbReference type="Proteomes" id="UP001158576">
    <property type="component" value="Chromosome 1"/>
</dbReference>
<dbReference type="InterPro" id="IPR036259">
    <property type="entry name" value="MFS_trans_sf"/>
</dbReference>
<comment type="subcellular location">
    <subcellularLocation>
        <location evidence="1 7">Membrane</location>
        <topology evidence="1 7">Multi-pass membrane protein</topology>
    </subcellularLocation>
</comment>
<feature type="transmembrane region" description="Helical" evidence="7">
    <location>
        <begin position="57"/>
        <end position="77"/>
    </location>
</feature>
<gene>
    <name evidence="8" type="ORF">OKIOD_LOCUS12041</name>
</gene>
<comment type="function">
    <text evidence="7">May be involved in iron transport and iron homeostasis.</text>
</comment>
<accession>A0ABN7T2T8</accession>
<comment type="similarity">
    <text evidence="2 7">Belongs to the ferroportin (FP) (TC 2.A.100) family. SLC40A subfamily.</text>
</comment>
<dbReference type="EMBL" id="OU015566">
    <property type="protein sequence ID" value="CAG5107349.1"/>
    <property type="molecule type" value="Genomic_DNA"/>
</dbReference>
<evidence type="ECO:0000256" key="2">
    <source>
        <dbReference type="ARBA" id="ARBA00006279"/>
    </source>
</evidence>
<evidence type="ECO:0000256" key="3">
    <source>
        <dbReference type="ARBA" id="ARBA00022448"/>
    </source>
</evidence>
<dbReference type="InterPro" id="IPR009716">
    <property type="entry name" value="Ferroportin-1"/>
</dbReference>
<evidence type="ECO:0000256" key="5">
    <source>
        <dbReference type="ARBA" id="ARBA00022989"/>
    </source>
</evidence>
<feature type="transmembrane region" description="Helical" evidence="7">
    <location>
        <begin position="238"/>
        <end position="258"/>
    </location>
</feature>
<dbReference type="SUPFAM" id="SSF103473">
    <property type="entry name" value="MFS general substrate transporter"/>
    <property type="match status" value="1"/>
</dbReference>
<evidence type="ECO:0000256" key="6">
    <source>
        <dbReference type="ARBA" id="ARBA00023136"/>
    </source>
</evidence>
<reference evidence="8 9" key="1">
    <citation type="submission" date="2021-04" db="EMBL/GenBank/DDBJ databases">
        <authorList>
            <person name="Bliznina A."/>
        </authorList>
    </citation>
    <scope>NUCLEOTIDE SEQUENCE [LARGE SCALE GENOMIC DNA]</scope>
</reference>
<keyword evidence="4 7" id="KW-0812">Transmembrane</keyword>
<keyword evidence="7" id="KW-0406">Ion transport</keyword>
<keyword evidence="5 7" id="KW-1133">Transmembrane helix</keyword>
<dbReference type="PANTHER" id="PTHR11660:SF57">
    <property type="entry name" value="SOLUTE CARRIER FAMILY 40 MEMBER"/>
    <property type="match status" value="1"/>
</dbReference>